<keyword evidence="4" id="KW-0805">Transcription regulation</keyword>
<dbReference type="GO" id="GO:0003677">
    <property type="term" value="F:DNA binding"/>
    <property type="evidence" value="ECO:0007669"/>
    <property type="project" value="InterPro"/>
</dbReference>
<keyword evidence="3" id="KW-0229">DNA integration</keyword>
<dbReference type="RefSeq" id="WP_142445296.1">
    <property type="nucleotide sequence ID" value="NZ_CABGGO010000030.1"/>
</dbReference>
<proteinExistence type="inferred from homology"/>
<dbReference type="PROSITE" id="PS51898">
    <property type="entry name" value="TYR_RECOMBINASE"/>
    <property type="match status" value="1"/>
</dbReference>
<name>A0A9Q9SAV2_9ENTR</name>
<evidence type="ECO:0000256" key="6">
    <source>
        <dbReference type="ARBA" id="ARBA00023172"/>
    </source>
</evidence>
<dbReference type="Pfam" id="PF00589">
    <property type="entry name" value="Phage_integrase"/>
    <property type="match status" value="1"/>
</dbReference>
<keyword evidence="5" id="KW-0804">Transcription</keyword>
<accession>A0A9Q9SAV2</accession>
<dbReference type="GO" id="GO:0015074">
    <property type="term" value="P:DNA integration"/>
    <property type="evidence" value="ECO:0007669"/>
    <property type="project" value="UniProtKB-KW"/>
</dbReference>
<dbReference type="PANTHER" id="PTHR30349">
    <property type="entry name" value="PHAGE INTEGRASE-RELATED"/>
    <property type="match status" value="1"/>
</dbReference>
<evidence type="ECO:0000313" key="9">
    <source>
        <dbReference type="Proteomes" id="UP000318567"/>
    </source>
</evidence>
<feature type="domain" description="Tyr recombinase" evidence="7">
    <location>
        <begin position="1"/>
        <end position="182"/>
    </location>
</feature>
<dbReference type="InterPro" id="IPR011010">
    <property type="entry name" value="DNA_brk_join_enz"/>
</dbReference>
<protein>
    <submittedName>
        <fullName evidence="8">Tyrosine recombinase XerD</fullName>
    </submittedName>
</protein>
<keyword evidence="2" id="KW-1029">Fimbrium biogenesis</keyword>
<dbReference type="PANTHER" id="PTHR30349:SF62">
    <property type="entry name" value="TYPE 1 FIMBRIAE REGULATORY PROTEIN FIMB-RELATED"/>
    <property type="match status" value="1"/>
</dbReference>
<evidence type="ECO:0000259" key="7">
    <source>
        <dbReference type="PROSITE" id="PS51898"/>
    </source>
</evidence>
<dbReference type="InterPro" id="IPR013762">
    <property type="entry name" value="Integrase-like_cat_sf"/>
</dbReference>
<evidence type="ECO:0000256" key="3">
    <source>
        <dbReference type="ARBA" id="ARBA00022908"/>
    </source>
</evidence>
<dbReference type="Gene3D" id="1.10.443.10">
    <property type="entry name" value="Intergrase catalytic core"/>
    <property type="match status" value="1"/>
</dbReference>
<evidence type="ECO:0000256" key="4">
    <source>
        <dbReference type="ARBA" id="ARBA00023015"/>
    </source>
</evidence>
<dbReference type="SUPFAM" id="SSF56349">
    <property type="entry name" value="DNA breaking-rejoining enzymes"/>
    <property type="match status" value="1"/>
</dbReference>
<evidence type="ECO:0000256" key="1">
    <source>
        <dbReference type="ARBA" id="ARBA00008857"/>
    </source>
</evidence>
<evidence type="ECO:0000256" key="2">
    <source>
        <dbReference type="ARBA" id="ARBA00022558"/>
    </source>
</evidence>
<dbReference type="EMBL" id="CABGGO010000030">
    <property type="protein sequence ID" value="VUS97205.1"/>
    <property type="molecule type" value="Genomic_DNA"/>
</dbReference>
<evidence type="ECO:0000313" key="8">
    <source>
        <dbReference type="EMBL" id="VUS97205.1"/>
    </source>
</evidence>
<reference evidence="8 9" key="1">
    <citation type="submission" date="2019-07" db="EMBL/GenBank/DDBJ databases">
        <authorList>
            <person name="Brisse S."/>
            <person name="Rodrigues C."/>
            <person name="Thorpe H."/>
        </authorList>
    </citation>
    <scope>NUCLEOTIDE SEQUENCE [LARGE SCALE GENOMIC DNA]</scope>
    <source>
        <strain evidence="8">SB6410</strain>
    </source>
</reference>
<comment type="similarity">
    <text evidence="1">Belongs to the 'phage' integrase family.</text>
</comment>
<comment type="caution">
    <text evidence="8">The sequence shown here is derived from an EMBL/GenBank/DDBJ whole genome shotgun (WGS) entry which is preliminary data.</text>
</comment>
<dbReference type="AlphaFoldDB" id="A0A9Q9SAV2"/>
<sequence length="182" mass="21465">MRRKFLTGAEVKHLLDFISNNKFSKRDYCMVKMAFLHGLRVSELISLKLDDYDPFSRKLYIHRLKGGLNTSHPLFPDEYASLDLWLKERELNTGASLPWIFLTQQGKKMSRQRFYQIIKYYGALADISVSIYPHMLRHACGYGLAERGNDTRIIQDYLGHRNIRHTVIYTTTNADRFQKIWD</sequence>
<dbReference type="GO" id="GO:0006310">
    <property type="term" value="P:DNA recombination"/>
    <property type="evidence" value="ECO:0007669"/>
    <property type="project" value="UniProtKB-KW"/>
</dbReference>
<gene>
    <name evidence="8" type="primary">xerD_9</name>
    <name evidence="8" type="ORF">SB6410_04388</name>
</gene>
<evidence type="ECO:0000256" key="5">
    <source>
        <dbReference type="ARBA" id="ARBA00023163"/>
    </source>
</evidence>
<organism evidence="8 9">
    <name type="scientific">Klebsiella pasteurii</name>
    <dbReference type="NCBI Taxonomy" id="2587529"/>
    <lineage>
        <taxon>Bacteria</taxon>
        <taxon>Pseudomonadati</taxon>
        <taxon>Pseudomonadota</taxon>
        <taxon>Gammaproteobacteria</taxon>
        <taxon>Enterobacterales</taxon>
        <taxon>Enterobacteriaceae</taxon>
        <taxon>Klebsiella/Raoultella group</taxon>
        <taxon>Klebsiella</taxon>
    </lineage>
</organism>
<dbReference type="InterPro" id="IPR002104">
    <property type="entry name" value="Integrase_catalytic"/>
</dbReference>
<dbReference type="Proteomes" id="UP000318567">
    <property type="component" value="Unassembled WGS sequence"/>
</dbReference>
<keyword evidence="6" id="KW-0233">DNA recombination</keyword>
<dbReference type="InterPro" id="IPR050090">
    <property type="entry name" value="Tyrosine_recombinase_XerCD"/>
</dbReference>